<dbReference type="HOGENOM" id="CLU_019824_4_1_12"/>
<evidence type="ECO:0000256" key="8">
    <source>
        <dbReference type="SAM" id="Phobius"/>
    </source>
</evidence>
<accession>F5Y8U3</accession>
<evidence type="ECO:0000256" key="4">
    <source>
        <dbReference type="ARBA" id="ARBA00022519"/>
    </source>
</evidence>
<evidence type="ECO:0000256" key="7">
    <source>
        <dbReference type="ARBA" id="ARBA00023136"/>
    </source>
</evidence>
<proteinExistence type="predicted"/>
<feature type="transmembrane region" description="Helical" evidence="8">
    <location>
        <begin position="193"/>
        <end position="223"/>
    </location>
</feature>
<dbReference type="Pfam" id="PF06808">
    <property type="entry name" value="DctM"/>
    <property type="match status" value="1"/>
</dbReference>
<feature type="transmembrane region" description="Helical" evidence="8">
    <location>
        <begin position="81"/>
        <end position="102"/>
    </location>
</feature>
<keyword evidence="6 8" id="KW-1133">Transmembrane helix</keyword>
<dbReference type="Proteomes" id="UP000009222">
    <property type="component" value="Chromosome"/>
</dbReference>
<feature type="transmembrane region" description="Helical" evidence="8">
    <location>
        <begin position="534"/>
        <end position="553"/>
    </location>
</feature>
<dbReference type="eggNOG" id="COG1593">
    <property type="taxonomic scope" value="Bacteria"/>
</dbReference>
<gene>
    <name evidence="11" type="ordered locus">TREAZ_0942</name>
</gene>
<feature type="transmembrane region" description="Helical" evidence="8">
    <location>
        <begin position="122"/>
        <end position="140"/>
    </location>
</feature>
<feature type="domain" description="TRAP C4-dicarboxylate transport system permease DctM subunit" evidence="10">
    <location>
        <begin position="199"/>
        <end position="618"/>
    </location>
</feature>
<evidence type="ECO:0000256" key="1">
    <source>
        <dbReference type="ARBA" id="ARBA00004429"/>
    </source>
</evidence>
<dbReference type="EMBL" id="CP001841">
    <property type="protein sequence ID" value="AEF81869.1"/>
    <property type="molecule type" value="Genomic_DNA"/>
</dbReference>
<reference evidence="12" key="1">
    <citation type="submission" date="2009-12" db="EMBL/GenBank/DDBJ databases">
        <title>Complete sequence of Treponema azotonutricium strain ZAS-9.</title>
        <authorList>
            <person name="Tetu S.G."/>
            <person name="Matson E."/>
            <person name="Ren Q."/>
            <person name="Seshadri R."/>
            <person name="Elbourne L."/>
            <person name="Hassan K.A."/>
            <person name="Durkin A."/>
            <person name="Radune D."/>
            <person name="Mohamoud Y."/>
            <person name="Shay R."/>
            <person name="Jin S."/>
            <person name="Zhang X."/>
            <person name="Lucey K."/>
            <person name="Ballor N.R."/>
            <person name="Ottesen E."/>
            <person name="Rosenthal R."/>
            <person name="Allen A."/>
            <person name="Leadbetter J.R."/>
            <person name="Paulsen I.T."/>
        </authorList>
    </citation>
    <scope>NUCLEOTIDE SEQUENCE [LARGE SCALE GENOMIC DNA]</scope>
    <source>
        <strain evidence="12">ATCC BAA-888 / DSM 13862 / ZAS-9</strain>
    </source>
</reference>
<dbReference type="PANTHER" id="PTHR33362">
    <property type="entry name" value="SIALIC ACID TRAP TRANSPORTER PERMEASE PROTEIN SIAT-RELATED"/>
    <property type="match status" value="1"/>
</dbReference>
<keyword evidence="12" id="KW-1185">Reference proteome</keyword>
<dbReference type="RefSeq" id="WP_015711040.1">
    <property type="nucleotide sequence ID" value="NC_015577.1"/>
</dbReference>
<keyword evidence="4" id="KW-0997">Cell inner membrane</keyword>
<feature type="transmembrane region" description="Helical" evidence="8">
    <location>
        <begin position="469"/>
        <end position="494"/>
    </location>
</feature>
<feature type="transmembrane region" description="Helical" evidence="8">
    <location>
        <begin position="329"/>
        <end position="350"/>
    </location>
</feature>
<dbReference type="NCBIfam" id="TIGR00786">
    <property type="entry name" value="dctM"/>
    <property type="match status" value="1"/>
</dbReference>
<feature type="domain" description="Tripartite ATP-independent periplasmic transporters DctQ component" evidence="9">
    <location>
        <begin position="21"/>
        <end position="141"/>
    </location>
</feature>
<keyword evidence="5 8" id="KW-0812">Transmembrane</keyword>
<feature type="transmembrane region" description="Helical" evidence="8">
    <location>
        <begin position="370"/>
        <end position="394"/>
    </location>
</feature>
<evidence type="ECO:0000256" key="2">
    <source>
        <dbReference type="ARBA" id="ARBA00022448"/>
    </source>
</evidence>
<dbReference type="Pfam" id="PF04290">
    <property type="entry name" value="DctQ"/>
    <property type="match status" value="1"/>
</dbReference>
<evidence type="ECO:0000259" key="9">
    <source>
        <dbReference type="Pfam" id="PF04290"/>
    </source>
</evidence>
<sequence>MAKILNRLEKGICYAALGLLALIPVAEIIIRPFNGVIPASLAIMTHLFLVVGFFAAMIATKSKEHIFIAITQYIKNERLKNILAIGANMISAFVTTILVWDSISFIKYGQSGKRIGFIPDRVFSLVMPLGFAIIAIRFALQAPVKKFKWLPFASILLGTICALPAITKLLWGFDLPEPFLSWVNLSYDMAFDIKLPVILLLIVAALSGTPIFAVIGGIALIMLQSAGGEPDTAPLQIYSAFTDASDLIAIPLFTLTGFFLSESKAGERLVNTFKSLFSWIPGGMIIATVVICAFFTSFTGASGVTILALGGILYTILAEKSKYPERFSIGLLTSVGGIGLLFPPSLPIILVGSTTNSILYFMGLTIENNIIDFFLGAIIPGIIMVLAMIAFAIITSRKVKIPVEPFELKKAGAAIKGSALEILLPVILIGGYFSGILSLVQISAVSVIYVFIAEVLINRDIAIKKVPQVFFKAIPIIGGVLAILAMAKALSYSIIDSQVPEHFADWMQATISSKFVFLLLLNLALLVVGCLMDIFSAILVVLPLIVPLGYAYGIDPIHLGIIFITNLEVGFLTPPVGMNLFLASYRFKRPFVAVCRYVLPFLLIQLAIVLLITYVPWLSTFLPNLFN</sequence>
<dbReference type="GO" id="GO:0005886">
    <property type="term" value="C:plasma membrane"/>
    <property type="evidence" value="ECO:0007669"/>
    <property type="project" value="UniProtKB-SubCell"/>
</dbReference>
<evidence type="ECO:0000256" key="5">
    <source>
        <dbReference type="ARBA" id="ARBA00022692"/>
    </source>
</evidence>
<feature type="transmembrane region" description="Helical" evidence="8">
    <location>
        <begin position="152"/>
        <end position="173"/>
    </location>
</feature>
<organism evidence="11 12">
    <name type="scientific">Leadbettera azotonutricia (strain ATCC BAA-888 / DSM 13862 / ZAS-9)</name>
    <name type="common">Treponema azotonutricium</name>
    <dbReference type="NCBI Taxonomy" id="545695"/>
    <lineage>
        <taxon>Bacteria</taxon>
        <taxon>Pseudomonadati</taxon>
        <taxon>Spirochaetota</taxon>
        <taxon>Spirochaetia</taxon>
        <taxon>Spirochaetales</taxon>
        <taxon>Breznakiellaceae</taxon>
        <taxon>Leadbettera</taxon>
    </lineage>
</organism>
<dbReference type="PANTHER" id="PTHR33362:SF5">
    <property type="entry name" value="C4-DICARBOXYLATE TRAP TRANSPORTER LARGE PERMEASE PROTEIN DCTM"/>
    <property type="match status" value="1"/>
</dbReference>
<keyword evidence="3" id="KW-1003">Cell membrane</keyword>
<name>F5Y8U3_LEAAZ</name>
<dbReference type="InterPro" id="IPR010656">
    <property type="entry name" value="DctM"/>
</dbReference>
<evidence type="ECO:0000259" key="10">
    <source>
        <dbReference type="Pfam" id="PF06808"/>
    </source>
</evidence>
<feature type="transmembrane region" description="Helical" evidence="8">
    <location>
        <begin position="559"/>
        <end position="582"/>
    </location>
</feature>
<dbReference type="OrthoDB" id="370245at2"/>
<keyword evidence="2" id="KW-0813">Transport</keyword>
<evidence type="ECO:0000313" key="12">
    <source>
        <dbReference type="Proteomes" id="UP000009222"/>
    </source>
</evidence>
<feature type="transmembrane region" description="Helical" evidence="8">
    <location>
        <begin position="12"/>
        <end position="30"/>
    </location>
</feature>
<dbReference type="AlphaFoldDB" id="F5Y8U3"/>
<feature type="transmembrane region" description="Helical" evidence="8">
    <location>
        <begin position="284"/>
        <end position="317"/>
    </location>
</feature>
<evidence type="ECO:0000256" key="3">
    <source>
        <dbReference type="ARBA" id="ARBA00022475"/>
    </source>
</evidence>
<evidence type="ECO:0000313" key="11">
    <source>
        <dbReference type="EMBL" id="AEF81869.1"/>
    </source>
</evidence>
<dbReference type="InterPro" id="IPR004681">
    <property type="entry name" value="TRAP_DctM"/>
</dbReference>
<protein>
    <submittedName>
        <fullName evidence="11">Trap dicarboxylate transporter, dctm subunit</fullName>
    </submittedName>
</protein>
<comment type="subcellular location">
    <subcellularLocation>
        <location evidence="1">Cell inner membrane</location>
        <topology evidence="1">Multi-pass membrane protein</topology>
    </subcellularLocation>
</comment>
<feature type="transmembrane region" description="Helical" evidence="8">
    <location>
        <begin position="439"/>
        <end position="457"/>
    </location>
</feature>
<dbReference type="STRING" id="545695.TREAZ_0942"/>
<reference evidence="11 12" key="2">
    <citation type="journal article" date="2011" name="ISME J.">
        <title>RNA-seq reveals cooperative metabolic interactions between two termite-gut spirochete species in co-culture.</title>
        <authorList>
            <person name="Rosenthal A.Z."/>
            <person name="Matson E.G."/>
            <person name="Eldar A."/>
            <person name="Leadbetter J.R."/>
        </authorList>
    </citation>
    <scope>NUCLEOTIDE SEQUENCE [LARGE SCALE GENOMIC DNA]</scope>
    <source>
        <strain evidence="12">ATCC BAA-888 / DSM 13862 / ZAS-9</strain>
    </source>
</reference>
<dbReference type="InParanoid" id="F5Y8U3"/>
<feature type="transmembrane region" description="Helical" evidence="8">
    <location>
        <begin position="36"/>
        <end position="60"/>
    </location>
</feature>
<feature type="transmembrane region" description="Helical" evidence="8">
    <location>
        <begin position="594"/>
        <end position="617"/>
    </location>
</feature>
<dbReference type="InterPro" id="IPR055348">
    <property type="entry name" value="DctQ"/>
</dbReference>
<dbReference type="KEGG" id="taz:TREAZ_0942"/>
<keyword evidence="7 8" id="KW-0472">Membrane</keyword>
<evidence type="ECO:0000256" key="6">
    <source>
        <dbReference type="ARBA" id="ARBA00022989"/>
    </source>
</evidence>
<dbReference type="GO" id="GO:0022857">
    <property type="term" value="F:transmembrane transporter activity"/>
    <property type="evidence" value="ECO:0007669"/>
    <property type="project" value="TreeGrafter"/>
</dbReference>